<dbReference type="SUPFAM" id="SSF54593">
    <property type="entry name" value="Glyoxalase/Bleomycin resistance protein/Dihydroxybiphenyl dioxygenase"/>
    <property type="match status" value="1"/>
</dbReference>
<dbReference type="InterPro" id="IPR004360">
    <property type="entry name" value="Glyas_Fos-R_dOase_dom"/>
</dbReference>
<protein>
    <submittedName>
        <fullName evidence="2">Putative quinone binding protein</fullName>
    </submittedName>
</protein>
<proteinExistence type="predicted"/>
<dbReference type="InterPro" id="IPR029068">
    <property type="entry name" value="Glyas_Bleomycin-R_OHBP_Dase"/>
</dbReference>
<evidence type="ECO:0000259" key="1">
    <source>
        <dbReference type="PROSITE" id="PS51819"/>
    </source>
</evidence>
<dbReference type="PROSITE" id="PS51819">
    <property type="entry name" value="VOC"/>
    <property type="match status" value="1"/>
</dbReference>
<organism evidence="2">
    <name type="scientific">hydrothermal vent metagenome</name>
    <dbReference type="NCBI Taxonomy" id="652676"/>
    <lineage>
        <taxon>unclassified sequences</taxon>
        <taxon>metagenomes</taxon>
        <taxon>ecological metagenomes</taxon>
    </lineage>
</organism>
<dbReference type="InterPro" id="IPR037523">
    <property type="entry name" value="VOC_core"/>
</dbReference>
<evidence type="ECO:0000313" key="2">
    <source>
        <dbReference type="EMBL" id="VAX16697.1"/>
    </source>
</evidence>
<gene>
    <name evidence="2" type="ORF">MNBD_NITROSPINAE04-2760</name>
</gene>
<dbReference type="Pfam" id="PF00903">
    <property type="entry name" value="Glyoxalase"/>
    <property type="match status" value="1"/>
</dbReference>
<dbReference type="PANTHER" id="PTHR36503:SF3">
    <property type="entry name" value="BLR0126 PROTEIN"/>
    <property type="match status" value="1"/>
</dbReference>
<dbReference type="EMBL" id="UOGA01000073">
    <property type="protein sequence ID" value="VAX16697.1"/>
    <property type="molecule type" value="Genomic_DNA"/>
</dbReference>
<name>A0A3B1CIV5_9ZZZZ</name>
<sequence>MSLDAIGIVSGDLRKSISFYETLGVSLAQVGGPDHYEGTTRSGVRLMLDSVDLIKKINPGWQAPDGGGVILCFKQESPEKVDELFQKIIDAGFEIVKEPWDAFWGQRYASVKDPDGNQIDLFAPL</sequence>
<dbReference type="PANTHER" id="PTHR36503">
    <property type="entry name" value="BLR2520 PROTEIN"/>
    <property type="match status" value="1"/>
</dbReference>
<feature type="domain" description="VOC" evidence="1">
    <location>
        <begin position="2"/>
        <end position="124"/>
    </location>
</feature>
<dbReference type="Gene3D" id="3.10.180.10">
    <property type="entry name" value="2,3-Dihydroxybiphenyl 1,2-Dioxygenase, domain 1"/>
    <property type="match status" value="1"/>
</dbReference>
<reference evidence="2" key="1">
    <citation type="submission" date="2018-06" db="EMBL/GenBank/DDBJ databases">
        <authorList>
            <person name="Zhirakovskaya E."/>
        </authorList>
    </citation>
    <scope>NUCLEOTIDE SEQUENCE</scope>
</reference>
<accession>A0A3B1CIV5</accession>
<dbReference type="AlphaFoldDB" id="A0A3B1CIV5"/>